<dbReference type="InterPro" id="IPR022038">
    <property type="entry name" value="Ig-like_bact"/>
</dbReference>
<organism evidence="2 3">
    <name type="scientific">Gardnerella vaginalis</name>
    <dbReference type="NCBI Taxonomy" id="2702"/>
    <lineage>
        <taxon>Bacteria</taxon>
        <taxon>Bacillati</taxon>
        <taxon>Actinomycetota</taxon>
        <taxon>Actinomycetes</taxon>
        <taxon>Bifidobacteriales</taxon>
        <taxon>Bifidobacteriaceae</taxon>
        <taxon>Gardnerella</taxon>
    </lineage>
</organism>
<dbReference type="Gene3D" id="2.60.40.3630">
    <property type="match status" value="2"/>
</dbReference>
<feature type="non-terminal residue" evidence="2">
    <location>
        <position position="331"/>
    </location>
</feature>
<dbReference type="PATRIC" id="fig|2702.100.peg.930"/>
<evidence type="ECO:0000259" key="1">
    <source>
        <dbReference type="Pfam" id="PF07523"/>
    </source>
</evidence>
<evidence type="ECO:0000313" key="3">
    <source>
        <dbReference type="Proteomes" id="UP000070687"/>
    </source>
</evidence>
<dbReference type="Proteomes" id="UP000070687">
    <property type="component" value="Unassembled WGS sequence"/>
</dbReference>
<evidence type="ECO:0000313" key="2">
    <source>
        <dbReference type="EMBL" id="KXA19941.1"/>
    </source>
</evidence>
<dbReference type="Pfam" id="PF07523">
    <property type="entry name" value="Big_3"/>
    <property type="match status" value="1"/>
</dbReference>
<comment type="caution">
    <text evidence="2">The sequence shown here is derived from an EMBL/GenBank/DDBJ whole genome shotgun (WGS) entry which is preliminary data.</text>
</comment>
<reference evidence="2 3" key="1">
    <citation type="submission" date="2016-01" db="EMBL/GenBank/DDBJ databases">
        <authorList>
            <person name="Oliw E.H."/>
        </authorList>
    </citation>
    <scope>NUCLEOTIDE SEQUENCE [LARGE SCALE GENOMIC DNA]</scope>
    <source>
        <strain evidence="2 3">PSS_7772B</strain>
    </source>
</reference>
<sequence length="331" mass="34564">GDGAAGIGGGDRGSGKGLTIAGGTVTATGGEDGIGGGAWGSEQNITITGGSVKVSGFGATPTDGKGHNVYLAKLENQDSVNKVIVDGDTGNAKTFTRADNHPGNDTAFYLYLTEKDHDLDTSKGKYKAKWNGNTNGFTIIEFDSTNVNSMTVASQPTKLSYTEGEELDLTGLSVKLTDNNGLTRVVEPKDFEANEITATPKNGKKLELTDGNPVKLTRGSLTAETGKLTVNKLNPTSMSVTKQPTKQTYTEGENLDLTGLEVTLEDANHVKKVVTPAEFEANGIKVAPKNGTKLVLTDNGVKVKLTKDGVPDAVTGKLTVNKLNPTSMSVT</sequence>
<protein>
    <recommendedName>
        <fullName evidence="1">Ig-like domain-containing protein</fullName>
    </recommendedName>
</protein>
<accession>A0A133NUH8</accession>
<proteinExistence type="predicted"/>
<gene>
    <name evidence="2" type="ORF">HMPREF3208_00949</name>
</gene>
<feature type="non-terminal residue" evidence="2">
    <location>
        <position position="1"/>
    </location>
</feature>
<feature type="domain" description="Ig-like" evidence="1">
    <location>
        <begin position="243"/>
        <end position="305"/>
    </location>
</feature>
<dbReference type="RefSeq" id="WP_196488961.1">
    <property type="nucleotide sequence ID" value="NZ_KQ956862.1"/>
</dbReference>
<name>A0A133NUH8_GARVA</name>
<dbReference type="EMBL" id="LRQB01000055">
    <property type="protein sequence ID" value="KXA19941.1"/>
    <property type="molecule type" value="Genomic_DNA"/>
</dbReference>
<dbReference type="AlphaFoldDB" id="A0A133NUH8"/>